<sequence length="162" mass="18430">MATSLVGVDERVDAGIKLEMVRVIRASRRRVFDAWTRPETIRLWFTPGTMTVADAGMDARVGGEWRLLLNGECVDGERQDEKRQTLVTGRYTRVDPYDVLAFTWRNPTIVEEESLVTIELKDVEGGTELKLTHERFLTEASRDQHASGWESALDKLQAFFAV</sequence>
<dbReference type="OrthoDB" id="118698at2"/>
<name>A0A428MGN6_9BACT</name>
<keyword evidence="4" id="KW-1185">Reference proteome</keyword>
<dbReference type="Pfam" id="PF08327">
    <property type="entry name" value="AHSA1"/>
    <property type="match status" value="1"/>
</dbReference>
<organism evidence="3 4">
    <name type="scientific">Edaphobacter aggregans</name>
    <dbReference type="NCBI Taxonomy" id="570835"/>
    <lineage>
        <taxon>Bacteria</taxon>
        <taxon>Pseudomonadati</taxon>
        <taxon>Acidobacteriota</taxon>
        <taxon>Terriglobia</taxon>
        <taxon>Terriglobales</taxon>
        <taxon>Acidobacteriaceae</taxon>
        <taxon>Edaphobacter</taxon>
    </lineage>
</organism>
<evidence type="ECO:0000256" key="1">
    <source>
        <dbReference type="ARBA" id="ARBA00006817"/>
    </source>
</evidence>
<reference evidence="3 4" key="1">
    <citation type="submission" date="2018-12" db="EMBL/GenBank/DDBJ databases">
        <title>Sequencing of bacterial isolates from soil warming experiment in Harvard Forest, Massachusetts, USA.</title>
        <authorList>
            <person name="Deangelis K."/>
        </authorList>
    </citation>
    <scope>NUCLEOTIDE SEQUENCE [LARGE SCALE GENOMIC DNA]</scope>
    <source>
        <strain evidence="3 4">EB153</strain>
    </source>
</reference>
<gene>
    <name evidence="3" type="ORF">EDE15_1595</name>
</gene>
<dbReference type="AlphaFoldDB" id="A0A428MGN6"/>
<accession>A0A428MGN6</accession>
<dbReference type="CDD" id="cd07814">
    <property type="entry name" value="SRPBCC_CalC_Aha1-like"/>
    <property type="match status" value="1"/>
</dbReference>
<protein>
    <submittedName>
        <fullName evidence="3">Uncharacterized protein YndB with AHSA1/START domain</fullName>
    </submittedName>
</protein>
<comment type="similarity">
    <text evidence="1">Belongs to the AHA1 family.</text>
</comment>
<dbReference type="InterPro" id="IPR013538">
    <property type="entry name" value="ASHA1/2-like_C"/>
</dbReference>
<evidence type="ECO:0000313" key="4">
    <source>
        <dbReference type="Proteomes" id="UP000269669"/>
    </source>
</evidence>
<dbReference type="SUPFAM" id="SSF55961">
    <property type="entry name" value="Bet v1-like"/>
    <property type="match status" value="1"/>
</dbReference>
<dbReference type="EMBL" id="RSDW01000001">
    <property type="protein sequence ID" value="RSL16086.1"/>
    <property type="molecule type" value="Genomic_DNA"/>
</dbReference>
<evidence type="ECO:0000313" key="3">
    <source>
        <dbReference type="EMBL" id="RSL16086.1"/>
    </source>
</evidence>
<dbReference type="Proteomes" id="UP000269669">
    <property type="component" value="Unassembled WGS sequence"/>
</dbReference>
<proteinExistence type="inferred from homology"/>
<dbReference type="InterPro" id="IPR023393">
    <property type="entry name" value="START-like_dom_sf"/>
</dbReference>
<evidence type="ECO:0000259" key="2">
    <source>
        <dbReference type="Pfam" id="PF08327"/>
    </source>
</evidence>
<comment type="caution">
    <text evidence="3">The sequence shown here is derived from an EMBL/GenBank/DDBJ whole genome shotgun (WGS) entry which is preliminary data.</text>
</comment>
<dbReference type="Gene3D" id="3.30.530.20">
    <property type="match status" value="1"/>
</dbReference>
<dbReference type="RefSeq" id="WP_125484745.1">
    <property type="nucleotide sequence ID" value="NZ_RSDW01000001.1"/>
</dbReference>
<feature type="domain" description="Activator of Hsp90 ATPase homologue 1/2-like C-terminal" evidence="2">
    <location>
        <begin position="26"/>
        <end position="160"/>
    </location>
</feature>